<evidence type="ECO:0000313" key="5">
    <source>
        <dbReference type="Proteomes" id="UP001065174"/>
    </source>
</evidence>
<evidence type="ECO:0000256" key="1">
    <source>
        <dbReference type="SAM" id="Phobius"/>
    </source>
</evidence>
<dbReference type="InterPro" id="IPR012373">
    <property type="entry name" value="Ferrdict_sens_TM"/>
</dbReference>
<protein>
    <submittedName>
        <fullName evidence="4">FecR domain-containing protein</fullName>
    </submittedName>
</protein>
<organism evidence="4 5">
    <name type="scientific">Reichenbachiella agarivorans</name>
    <dbReference type="NCBI Taxonomy" id="2979464"/>
    <lineage>
        <taxon>Bacteria</taxon>
        <taxon>Pseudomonadati</taxon>
        <taxon>Bacteroidota</taxon>
        <taxon>Cytophagia</taxon>
        <taxon>Cytophagales</taxon>
        <taxon>Reichenbachiellaceae</taxon>
        <taxon>Reichenbachiella</taxon>
    </lineage>
</organism>
<dbReference type="Pfam" id="PF16344">
    <property type="entry name" value="FecR_C"/>
    <property type="match status" value="1"/>
</dbReference>
<reference evidence="4" key="1">
    <citation type="submission" date="2022-09" db="EMBL/GenBank/DDBJ databases">
        <title>Comparative genomics and taxonomic characterization of three novel marine species of genus Reichenbachiella exhibiting antioxidant and polysaccharide degradation activities.</title>
        <authorList>
            <person name="Muhammad N."/>
            <person name="Lee Y.-J."/>
            <person name="Ko J."/>
            <person name="Kim S.-G."/>
        </authorList>
    </citation>
    <scope>NUCLEOTIDE SEQUENCE</scope>
    <source>
        <strain evidence="4">BKB1-1</strain>
    </source>
</reference>
<dbReference type="RefSeq" id="WP_262309396.1">
    <property type="nucleotide sequence ID" value="NZ_CP106679.1"/>
</dbReference>
<gene>
    <name evidence="4" type="ORF">N6H18_16555</name>
</gene>
<dbReference type="InterPro" id="IPR032508">
    <property type="entry name" value="FecR_C"/>
</dbReference>
<keyword evidence="5" id="KW-1185">Reference proteome</keyword>
<dbReference type="InterPro" id="IPR006860">
    <property type="entry name" value="FecR"/>
</dbReference>
<feature type="domain" description="FecR protein" evidence="2">
    <location>
        <begin position="109"/>
        <end position="203"/>
    </location>
</feature>
<dbReference type="PIRSF" id="PIRSF018266">
    <property type="entry name" value="FecR"/>
    <property type="match status" value="1"/>
</dbReference>
<evidence type="ECO:0000313" key="4">
    <source>
        <dbReference type="EMBL" id="UXP31957.1"/>
    </source>
</evidence>
<dbReference type="Gene3D" id="3.55.50.30">
    <property type="match status" value="1"/>
</dbReference>
<feature type="transmembrane region" description="Helical" evidence="1">
    <location>
        <begin position="73"/>
        <end position="94"/>
    </location>
</feature>
<evidence type="ECO:0000259" key="2">
    <source>
        <dbReference type="Pfam" id="PF04773"/>
    </source>
</evidence>
<dbReference type="Gene3D" id="2.60.120.1440">
    <property type="match status" value="1"/>
</dbReference>
<keyword evidence="1" id="KW-0472">Membrane</keyword>
<dbReference type="Proteomes" id="UP001065174">
    <property type="component" value="Chromosome"/>
</dbReference>
<name>A0ABY6CN63_9BACT</name>
<evidence type="ECO:0000259" key="3">
    <source>
        <dbReference type="Pfam" id="PF16344"/>
    </source>
</evidence>
<keyword evidence="1" id="KW-1133">Transmembrane helix</keyword>
<keyword evidence="1" id="KW-0812">Transmembrane</keyword>
<dbReference type="Pfam" id="PF04773">
    <property type="entry name" value="FecR"/>
    <property type="match status" value="1"/>
</dbReference>
<proteinExistence type="predicted"/>
<accession>A0ABY6CN63</accession>
<dbReference type="PANTHER" id="PTHR30273:SF2">
    <property type="entry name" value="PROTEIN FECR"/>
    <property type="match status" value="1"/>
</dbReference>
<feature type="domain" description="Protein FecR C-terminal" evidence="3">
    <location>
        <begin position="246"/>
        <end position="305"/>
    </location>
</feature>
<sequence>MDEKRMKYLLDRLAMNMLTEQEKLEVEAWYDSFDQLDDDLHVSHLRRTDGSHIAQRIWARILKRTQYETKFKLPYRWAAVITLLLVSAIIGIAYRSVVYQQVIAMTSKTIEVPEGKMMIVDLPDGSKVWIRSGSILSYNRFFLGDQRNVALDGEAFFDVQKNPNKPFVVHSGAWETRVLGTSFNVKALLNLDIYEVMVRTGKVQISDSSAVLATLLPGGRISRRDERIDVDETQVAQYLQWREGGLIFDNSSMAEIAWYLQNRFDLQVEIEGEHIQHFPFSGDFTGLSFSQILKIMQEVYPFEVQELTANHYLIREVTLAE</sequence>
<dbReference type="PANTHER" id="PTHR30273">
    <property type="entry name" value="PERIPLASMIC SIGNAL SENSOR AND SIGMA FACTOR ACTIVATOR FECR-RELATED"/>
    <property type="match status" value="1"/>
</dbReference>
<dbReference type="EMBL" id="CP106679">
    <property type="protein sequence ID" value="UXP31957.1"/>
    <property type="molecule type" value="Genomic_DNA"/>
</dbReference>